<dbReference type="EMBL" id="FNGV01000001">
    <property type="protein sequence ID" value="SDL37033.1"/>
    <property type="molecule type" value="Genomic_DNA"/>
</dbReference>
<accession>A0A1G9JIX1</accession>
<proteinExistence type="predicted"/>
<reference evidence="1 2" key="1">
    <citation type="submission" date="2016-10" db="EMBL/GenBank/DDBJ databases">
        <authorList>
            <person name="de Groot N.N."/>
        </authorList>
    </citation>
    <scope>NUCLEOTIDE SEQUENCE [LARGE SCALE GENOMIC DNA]</scope>
    <source>
        <strain evidence="1 2">DSM 19886</strain>
    </source>
</reference>
<dbReference type="RefSeq" id="WP_089885015.1">
    <property type="nucleotide sequence ID" value="NZ_FNGV01000001.1"/>
</dbReference>
<name>A0A1G9JIX1_9FLAO</name>
<dbReference type="Proteomes" id="UP000199440">
    <property type="component" value="Unassembled WGS sequence"/>
</dbReference>
<sequence>MQVSIYKQERRTADSIDNFMDFYYGLRMHFFASDLLYKGLSPEQISDAVAKAMSVAKSSKMNLREHFRPVFSSIDKEIISDCKLSRLGYGLVLMNAESQLAVVAKWQRRILEKFLNISY</sequence>
<evidence type="ECO:0000313" key="1">
    <source>
        <dbReference type="EMBL" id="SDL37033.1"/>
    </source>
</evidence>
<keyword evidence="2" id="KW-1185">Reference proteome</keyword>
<evidence type="ECO:0000313" key="2">
    <source>
        <dbReference type="Proteomes" id="UP000199440"/>
    </source>
</evidence>
<dbReference type="AlphaFoldDB" id="A0A1G9JIX1"/>
<gene>
    <name evidence="1" type="ORF">SAMN04488514_101559</name>
</gene>
<organism evidence="1 2">
    <name type="scientific">Kriegella aquimaris</name>
    <dbReference type="NCBI Taxonomy" id="192904"/>
    <lineage>
        <taxon>Bacteria</taxon>
        <taxon>Pseudomonadati</taxon>
        <taxon>Bacteroidota</taxon>
        <taxon>Flavobacteriia</taxon>
        <taxon>Flavobacteriales</taxon>
        <taxon>Flavobacteriaceae</taxon>
        <taxon>Kriegella</taxon>
    </lineage>
</organism>
<dbReference type="OrthoDB" id="1202334at2"/>
<protein>
    <submittedName>
        <fullName evidence="1">Uncharacterized protein</fullName>
    </submittedName>
</protein>